<dbReference type="PROSITE" id="PS51874">
    <property type="entry name" value="PCV_3C_PRO"/>
    <property type="match status" value="1"/>
</dbReference>
<dbReference type="SUPFAM" id="SSF56672">
    <property type="entry name" value="DNA/RNA polymerases"/>
    <property type="match status" value="1"/>
</dbReference>
<keyword evidence="9" id="KW-0067">ATP-binding</keyword>
<evidence type="ECO:0000256" key="11">
    <source>
        <dbReference type="ARBA" id="ARBA00022953"/>
    </source>
</evidence>
<feature type="domain" description="SF3 helicase" evidence="15">
    <location>
        <begin position="1367"/>
        <end position="1541"/>
    </location>
</feature>
<reference evidence="17" key="1">
    <citation type="submission" date="2019-12" db="EMBL/GenBank/DDBJ databases">
        <authorList>
            <person name="Ramirez A.L."/>
            <person name="Colmant A.M.G."/>
            <person name="Warrilow D."/>
            <person name="Huang B."/>
            <person name="Pyke A.T."/>
            <person name="McMahon J.L."/>
            <person name="Meyer D.B."/>
            <person name="Graham R.M.A."/>
            <person name="Jennison A.V."/>
            <person name="Ritchie S.A."/>
            <person name="van den Hurk A.F."/>
        </authorList>
    </citation>
    <scope>NUCLEOTIDE SEQUENCE</scope>
    <source>
        <strain evidence="17">REBV 205544</strain>
    </source>
</reference>
<evidence type="ECO:0000256" key="8">
    <source>
        <dbReference type="ARBA" id="ARBA00022807"/>
    </source>
</evidence>
<evidence type="ECO:0000256" key="6">
    <source>
        <dbReference type="ARBA" id="ARBA00022801"/>
    </source>
</evidence>
<keyword evidence="2" id="KW-0167">Capsid protein</keyword>
<dbReference type="InterPro" id="IPR014759">
    <property type="entry name" value="Helicase_SF3_ssRNA_vir"/>
</dbReference>
<dbReference type="Pfam" id="PF00680">
    <property type="entry name" value="RdRP_1"/>
    <property type="match status" value="1"/>
</dbReference>
<keyword evidence="6" id="KW-0378">Hydrolase</keyword>
<evidence type="ECO:0000259" key="15">
    <source>
        <dbReference type="PROSITE" id="PS51218"/>
    </source>
</evidence>
<dbReference type="GO" id="GO:0006508">
    <property type="term" value="P:proteolysis"/>
    <property type="evidence" value="ECO:0007669"/>
    <property type="project" value="UniProtKB-KW"/>
</dbReference>
<keyword evidence="12" id="KW-0175">Coiled coil</keyword>
<evidence type="ECO:0000259" key="14">
    <source>
        <dbReference type="PROSITE" id="PS50507"/>
    </source>
</evidence>
<feature type="domain" description="RdRp catalytic" evidence="14">
    <location>
        <begin position="2618"/>
        <end position="2752"/>
    </location>
</feature>
<evidence type="ECO:0000256" key="9">
    <source>
        <dbReference type="ARBA" id="ARBA00022840"/>
    </source>
</evidence>
<dbReference type="Gene3D" id="3.30.70.270">
    <property type="match status" value="1"/>
</dbReference>
<dbReference type="EMBL" id="MN784065">
    <property type="protein sequence ID" value="QIJ25857.1"/>
    <property type="molecule type" value="Genomic_RNA"/>
</dbReference>
<feature type="compositionally biased region" description="Basic and acidic residues" evidence="13">
    <location>
        <begin position="731"/>
        <end position="757"/>
    </location>
</feature>
<dbReference type="SUPFAM" id="SSF88633">
    <property type="entry name" value="Positive stranded ssRNA viruses"/>
    <property type="match status" value="3"/>
</dbReference>
<evidence type="ECO:0000256" key="13">
    <source>
        <dbReference type="SAM" id="MobiDB-lite"/>
    </source>
</evidence>
<proteinExistence type="predicted"/>
<dbReference type="GO" id="GO:0005524">
    <property type="term" value="F:ATP binding"/>
    <property type="evidence" value="ECO:0007669"/>
    <property type="project" value="UniProtKB-KW"/>
</dbReference>
<dbReference type="InterPro" id="IPR029053">
    <property type="entry name" value="Viral_coat"/>
</dbReference>
<protein>
    <submittedName>
        <fullName evidence="17">Uncharacterized protein</fullName>
    </submittedName>
</protein>
<dbReference type="PROSITE" id="PS50507">
    <property type="entry name" value="RDRP_SSRNA_POS"/>
    <property type="match status" value="1"/>
</dbReference>
<dbReference type="GO" id="GO:0005198">
    <property type="term" value="F:structural molecule activity"/>
    <property type="evidence" value="ECO:0007669"/>
    <property type="project" value="InterPro"/>
</dbReference>
<keyword evidence="9" id="KW-0547">Nucleotide-binding</keyword>
<dbReference type="InterPro" id="IPR043504">
    <property type="entry name" value="Peptidase_S1_PA_chymotrypsin"/>
</dbReference>
<dbReference type="InterPro" id="IPR007094">
    <property type="entry name" value="RNA-dir_pol_PSvirus"/>
</dbReference>
<evidence type="ECO:0000256" key="4">
    <source>
        <dbReference type="ARBA" id="ARBA00022679"/>
    </source>
</evidence>
<dbReference type="CDD" id="cd23169">
    <property type="entry name" value="ps-ssRNAv-Picornavirales"/>
    <property type="match status" value="1"/>
</dbReference>
<dbReference type="InterPro" id="IPR014872">
    <property type="entry name" value="Dicistrovirus_capsid-polyPr_C"/>
</dbReference>
<dbReference type="Gene3D" id="1.20.960.20">
    <property type="match status" value="1"/>
</dbReference>
<dbReference type="InterPro" id="IPR001205">
    <property type="entry name" value="RNA-dir_pol_C"/>
</dbReference>
<feature type="coiled-coil region" evidence="12">
    <location>
        <begin position="1088"/>
        <end position="1115"/>
    </location>
</feature>
<keyword evidence="4" id="KW-0808">Transferase</keyword>
<dbReference type="CDD" id="cd00205">
    <property type="entry name" value="rhv_like"/>
    <property type="match status" value="2"/>
</dbReference>
<dbReference type="Pfam" id="PF00073">
    <property type="entry name" value="Rhv"/>
    <property type="match status" value="1"/>
</dbReference>
<name>A0A6G7M5F1_9VIRU</name>
<dbReference type="Pfam" id="PF00910">
    <property type="entry name" value="RNA_helicase"/>
    <property type="match status" value="1"/>
</dbReference>
<dbReference type="InterPro" id="IPR000605">
    <property type="entry name" value="Helicase_SF3_ssDNA/RNA_vir"/>
</dbReference>
<evidence type="ECO:0000256" key="5">
    <source>
        <dbReference type="ARBA" id="ARBA00022695"/>
    </source>
</evidence>
<evidence type="ECO:0000313" key="17">
    <source>
        <dbReference type="EMBL" id="QIJ25857.1"/>
    </source>
</evidence>
<evidence type="ECO:0000256" key="3">
    <source>
        <dbReference type="ARBA" id="ARBA00022670"/>
    </source>
</evidence>
<dbReference type="GO" id="GO:0039694">
    <property type="term" value="P:viral RNA genome replication"/>
    <property type="evidence" value="ECO:0007669"/>
    <property type="project" value="InterPro"/>
</dbReference>
<sequence>MMSTFNSQSRNSTQALFDASINGISRTGRFDHGQRTAPLPNKKTGFNRKPVWLVITDRYAASIGKPIISVESDNYAHDILNSRLAARITSRYETYSAAGSYTSDVNNWITASRLVHEKTTQRQTLHNGRRIWEYERNVCTPGRTLIAYGIGGSLKEAKHLSDYAMSTVYLNQAITQMDREGPKESVQGLANQDSDMASNTIVTRDEDQTVSSTISEVKALDYVSSEPMTSMEQITGRWMPLKFLEVKTEGQARGAVIATYYLPETLYTEMGKAPNLLPFETFIYGKYDIDMKFVVNANKFQCGKVVVAAKFDTYQADENQNTVQAALQRPHVILDMSTNVEGVLKVPFRYHRAMLRNVKNDASTLGVRPAKFATVNVYVLSPLSTGTDGLTNAFIRPFVKISKAEFTAMSYRVDVQMDTLVPVLKEALPTREVRDVLRTAEVLLKTVGETANRDKPSQVGATAFVPHPRLNFGTGKGLVDSHPLRNNPYAMTTFTHVKPFDDEPKTTLDVARIWGLRSVATWKADYAPGQTIATIVVDPSIRSYSEGYTGVPTPLEYICSMYQFWAGTIEFRIDFVSNSFHTGAVMLAAEFGRPVDKQTEKEIETASTYTKTFHLGDQKSVTFTVPYIYDTVWRRTNTLAFQPRVDKPTATDDLKYGAVGIRADSKTVFRIRVINDLRPVVSAPQDIEMLVYWRASPNFMVHGLKQMSMYSTREQSGTVPILDSFPFDGYKPTDDKARSKRSTEEGEVVGNKKDHDIPAGSANEWNERTPAASMKYHNDQLAKRHIRVQSDEGEKENEDPTQDFAIGRFNLGLQTTDSQVSIKDILRRPVLLFHRITVQGFARADKPKHGFFIPLMPPSREMQYHSKNTKRTFCDMVGQTPQAALMNMFRFWRGTMRYTVICETTNSIMYITHIPHSGTRCIGNKVVAAKAGSTTEVTERPIFAAGLSTDILVPSVNPTMVYEAPYDTENDWTLTFEEDPQRNYAWRDKGDTTAGHIVLSTPSDMTVSVWWSAGDDFEVANFYGTPSCSQDDHLYMYNDEHARVQMDFNFGNGSYLHGTISAIKGQLPAVALSAVPVVGPALAAGYAVNRATAVMDNVNETLDTARDAINDFTQTSRQARRVVSRADDLIEDLSVRITSCVESVIASLNVVPTIKTILESALFDLIAAYIDRSWTVIATGFCKIIYQIIGGSKLIFEHVSAIARCIRNMFTEQATAQADETATLVGLLCAIVGSALSVVIDARSFSHWMKEFGKIFVTAKGISYMNQVLRFVSTTFNCLKAIVLKALGLVDPEIEAIKSLSQNSELIREFVQEAQICMNEANSSLLHSPAFRLKFWKATLRAYQIQKSLALAGRNVASPYLAKMCNDVIKSATEKFVDLSCSPVRYEPFVLCIEGEPGIGKSYITHTIAKALMDAIGYTNTRSGLIFDRIPGAKFWSGYRDQPVIVYDDWMNLTSQTQLEETISELYKLKTTAAFRPEMAAVEEKKISANPTLVMLLCNGAWPRILNGNPAVAYPEAVLRRRDLVVRASLNPTFEARKGTNASIRSVLTEQESADMAHLQFNIATSATQANSYTSETLDYPDFIDKLKEIFLSYHQNEQKNVKRRLDITMDSFSANDGTLTDPFELLYSQTPSIELPAQNAYLPSEQLECAVATLCRAVERQMVATPAPEGPQVQIELGQFVYPIVAGVVLTPTVLAKIASVSWSTVIGSLEGALDTMAQRVGRCSVCMNEGCLLAIDCDNSTEENSHAVCQACADTAINLGQEFHSCPTCRSAAIGPALTHHGSALVKMAIWIVKNGRRYVEPLIRYFTNVAQYIPARLCATFELIASMVRYAYEPRQHLLARAASAAATAATDMVVRPSVTLWHDAQNIGLQADEDPVDDVPAPPQLSNNIDDILTIPLFREDLWDTYNAPMRTQCLHEHALENPRFVTYEYDPESDSSNWKYAMEMNGRVQYVYMPDGKCCDDCPFGNKEAVREFIYDWRRANISEIRRNVATAHNAMAERRSVYVNRIPRLLRPAWMEMAPIEVVAENWWDYLSAQYSKYATLINVCIGISTSALALLAAKRLWDSWDTPARNIQGADPNYNVEARQLRRVVQPRRLQPQRYTVNTQSESLDDIVRERVIRNYVIMQCYDADDKVVCRGAMVGLVGKVAIMPKHYVSMLARHHGQKITLEPALYMNGKENHLRIVYNYDAVDFTEMSNTDLAFFRLPNSYPSFRDIRNFIQTDSDAAGPLPNEGEILLVPTRVREALMVKAVDILDYEPRQRFTDADDTTFFATDLLSYSHSEQGACGSLMMITGSQRPIKTMHVAGTSSGIGYGVILTRELLAELPLDKLSLQYEVVERETVEERPDAMVWDTETRVDYLGALPTGKVPFSPVKTKIRKSVIAPLLEPAITEPAILSSKDHRYTHAKSPLFYGTKKHGNTTLDFTTTQVEKARSALWDMLISPMKPNMLKPKRLTIKEAVLGFSNLTHYEPMRLDTSAGYPWQLSPRGSTKRAWITVEKDCHGEVSNYEIKDELVAEIVRKENMRKSGVIPETIFTDSLKDERKKTAKVLKAGGTRVFCACPVDYTIAMRQNLLHFCSAFMKARLNVCSAVGINAKGSEWTELYRRLTKVSVSNIINMDYSNFGPGFNAKVSEAAMNLMIDWTMKNVEGCNETELRALLMECTNSVHAAGATVYRQFAGSPSGAPITTIINTLVNLLYLTISWEALAGEQARKEHPDIYHVMRHYTAIVAYGDDFIASVHDKYAALFNTNTIRNYLATYKIAATSADKDLVVMPDFVPISKASFLKRTFRCHDTRKEMVLGPLDMEALSEIPKWIWECLDKKAATRVNVESALMEAHGYGPKFFDQFKQTLNDALTRKGIETVSMQWDSLDHMWFSDEMPNISVLEI</sequence>
<dbReference type="InterPro" id="IPR043128">
    <property type="entry name" value="Rev_trsase/Diguanyl_cyclase"/>
</dbReference>
<dbReference type="GO" id="GO:0003723">
    <property type="term" value="F:RNA binding"/>
    <property type="evidence" value="ECO:0007669"/>
    <property type="project" value="InterPro"/>
</dbReference>
<dbReference type="GO" id="GO:0004197">
    <property type="term" value="F:cysteine-type endopeptidase activity"/>
    <property type="evidence" value="ECO:0007669"/>
    <property type="project" value="InterPro"/>
</dbReference>
<keyword evidence="7" id="KW-0347">Helicase</keyword>
<dbReference type="GO" id="GO:0006351">
    <property type="term" value="P:DNA-templated transcription"/>
    <property type="evidence" value="ECO:0007669"/>
    <property type="project" value="InterPro"/>
</dbReference>
<feature type="domain" description="Peptidase C3" evidence="16">
    <location>
        <begin position="2112"/>
        <end position="2327"/>
    </location>
</feature>
<accession>A0A6G7M5F1</accession>
<dbReference type="GO" id="GO:0003968">
    <property type="term" value="F:RNA-directed RNA polymerase activity"/>
    <property type="evidence" value="ECO:0007669"/>
    <property type="project" value="InterPro"/>
</dbReference>
<dbReference type="InterPro" id="IPR033703">
    <property type="entry name" value="Rhv-like"/>
</dbReference>
<evidence type="ECO:0000256" key="10">
    <source>
        <dbReference type="ARBA" id="ARBA00022844"/>
    </source>
</evidence>
<dbReference type="PROSITE" id="PS51218">
    <property type="entry name" value="SF3_HELICASE_2"/>
    <property type="match status" value="1"/>
</dbReference>
<keyword evidence="10" id="KW-0946">Virion</keyword>
<dbReference type="InterPro" id="IPR001676">
    <property type="entry name" value="Picornavirus_capsid"/>
</dbReference>
<dbReference type="GO" id="GO:0003724">
    <property type="term" value="F:RNA helicase activity"/>
    <property type="evidence" value="ECO:0007669"/>
    <property type="project" value="InterPro"/>
</dbReference>
<dbReference type="InterPro" id="IPR043502">
    <property type="entry name" value="DNA/RNA_pol_sf"/>
</dbReference>
<dbReference type="Pfam" id="PF08762">
    <property type="entry name" value="CRPV_capsid"/>
    <property type="match status" value="1"/>
</dbReference>
<evidence type="ECO:0000256" key="7">
    <source>
        <dbReference type="ARBA" id="ARBA00022806"/>
    </source>
</evidence>
<keyword evidence="3" id="KW-0645">Protease</keyword>
<evidence type="ECO:0000256" key="12">
    <source>
        <dbReference type="SAM" id="Coils"/>
    </source>
</evidence>
<evidence type="ECO:0000256" key="2">
    <source>
        <dbReference type="ARBA" id="ARBA00022561"/>
    </source>
</evidence>
<comment type="subcellular location">
    <subcellularLocation>
        <location evidence="1">Virion</location>
    </subcellularLocation>
</comment>
<dbReference type="GO" id="GO:0019028">
    <property type="term" value="C:viral capsid"/>
    <property type="evidence" value="ECO:0007669"/>
    <property type="project" value="UniProtKB-KW"/>
</dbReference>
<evidence type="ECO:0000256" key="1">
    <source>
        <dbReference type="ARBA" id="ARBA00004328"/>
    </source>
</evidence>
<keyword evidence="11" id="KW-0693">Viral RNA replication</keyword>
<keyword evidence="5" id="KW-0548">Nucleotidyltransferase</keyword>
<dbReference type="InterPro" id="IPR044067">
    <property type="entry name" value="PCV_3C_PRO"/>
</dbReference>
<feature type="region of interest" description="Disordered" evidence="13">
    <location>
        <begin position="730"/>
        <end position="772"/>
    </location>
</feature>
<keyword evidence="8" id="KW-0788">Thiol protease</keyword>
<dbReference type="Gene3D" id="2.60.120.20">
    <property type="match status" value="3"/>
</dbReference>
<dbReference type="Gene3D" id="2.40.10.10">
    <property type="entry name" value="Trypsin-like serine proteases"/>
    <property type="match status" value="1"/>
</dbReference>
<evidence type="ECO:0000259" key="16">
    <source>
        <dbReference type="PROSITE" id="PS51874"/>
    </source>
</evidence>
<organism evidence="17">
    <name type="scientific">Redbank virus</name>
    <dbReference type="NCBI Taxonomy" id="2714904"/>
    <lineage>
        <taxon>Viruses</taxon>
        <taxon>Riboviria</taxon>
    </lineage>
</organism>